<evidence type="ECO:0000313" key="7">
    <source>
        <dbReference type="EMBL" id="RKT47174.1"/>
    </source>
</evidence>
<dbReference type="Proteomes" id="UP000274556">
    <property type="component" value="Unassembled WGS sequence"/>
</dbReference>
<comment type="caution">
    <text evidence="7">The sequence shown here is derived from an EMBL/GenBank/DDBJ whole genome shotgun (WGS) entry which is preliminary data.</text>
</comment>
<gene>
    <name evidence="7" type="ORF">BDD21_4733</name>
</gene>
<dbReference type="InterPro" id="IPR006311">
    <property type="entry name" value="TAT_signal"/>
</dbReference>
<reference evidence="7 8" key="1">
    <citation type="submission" date="2018-10" db="EMBL/GenBank/DDBJ databases">
        <title>Genomic Encyclopedia of Archaeal and Bacterial Type Strains, Phase II (KMG-II): from individual species to whole genera.</title>
        <authorList>
            <person name="Goeker M."/>
        </authorList>
    </citation>
    <scope>NUCLEOTIDE SEQUENCE [LARGE SCALE GENOMIC DNA]</scope>
    <source>
        <strain evidence="7 8">DSM 235</strain>
    </source>
</reference>
<evidence type="ECO:0000256" key="5">
    <source>
        <dbReference type="ARBA" id="ARBA00023136"/>
    </source>
</evidence>
<keyword evidence="5" id="KW-0472">Membrane</keyword>
<evidence type="ECO:0000256" key="6">
    <source>
        <dbReference type="ARBA" id="ARBA00024031"/>
    </source>
</evidence>
<accession>A0A495VD17</accession>
<dbReference type="EMBL" id="RBXL01000001">
    <property type="protein sequence ID" value="RKT47174.1"/>
    <property type="molecule type" value="Genomic_DNA"/>
</dbReference>
<dbReference type="InterPro" id="IPR044527">
    <property type="entry name" value="NrtA/CpmA_ABC-bd_dom"/>
</dbReference>
<keyword evidence="2" id="KW-0813">Transport</keyword>
<comment type="similarity">
    <text evidence="6">Belongs to the CmpA/NrtA family.</text>
</comment>
<sequence length="390" mass="42981">MSTTLDLSRREFLRLSALLTAGATLPTWAAPADDTVRIGYLPITDSSPLLIAHARQLFEAEGLTAESPRLFRSWAQIVEAFMAGQVNVVHLLSPITVWARYGSHFPAKVTAWNHMAGSALTVAPSIESVKDLGGQQVAIPFWYSIHNVVLQQLLREAELTLVTRPKGKLAPNEVALTVMAPADMGSALANGSIAGFIVAEPFNAAAEIQGIGKILRFTGDFWNNHACCVVFQHEKDLQERPEWSQKVVNAVVKAQHWMRGHREETAALLARDGPGQYTPFPQPVLERVLVPNAERDREYLASGANRHTDWNRERIDFQPWPFPSYTEALVRALKETQVEGDNAFLADLDPAFVAGDLVDDRFVRNAVESLGGLTAFGVVGGWERTERIAV</sequence>
<evidence type="ECO:0000256" key="2">
    <source>
        <dbReference type="ARBA" id="ARBA00022448"/>
    </source>
</evidence>
<dbReference type="OrthoDB" id="9815454at2"/>
<dbReference type="RefSeq" id="WP_120799183.1">
    <property type="nucleotide sequence ID" value="NZ_RBXL01000001.1"/>
</dbReference>
<dbReference type="CDD" id="cd13553">
    <property type="entry name" value="PBP2_NrtA_CpmA_like"/>
    <property type="match status" value="1"/>
</dbReference>
<dbReference type="PROSITE" id="PS51318">
    <property type="entry name" value="TAT"/>
    <property type="match status" value="1"/>
</dbReference>
<dbReference type="SUPFAM" id="SSF53850">
    <property type="entry name" value="Periplasmic binding protein-like II"/>
    <property type="match status" value="1"/>
</dbReference>
<dbReference type="AlphaFoldDB" id="A0A495VD17"/>
<evidence type="ECO:0000256" key="1">
    <source>
        <dbReference type="ARBA" id="ARBA00004308"/>
    </source>
</evidence>
<dbReference type="PANTHER" id="PTHR30024:SF43">
    <property type="entry name" value="BLL4572 PROTEIN"/>
    <property type="match status" value="1"/>
</dbReference>
<evidence type="ECO:0000256" key="4">
    <source>
        <dbReference type="ARBA" id="ARBA00022519"/>
    </source>
</evidence>
<dbReference type="Pfam" id="PF13379">
    <property type="entry name" value="NMT1_2"/>
    <property type="match status" value="1"/>
</dbReference>
<evidence type="ECO:0000256" key="3">
    <source>
        <dbReference type="ARBA" id="ARBA00022475"/>
    </source>
</evidence>
<comment type="subcellular location">
    <subcellularLocation>
        <location evidence="1">Endomembrane system</location>
    </subcellularLocation>
</comment>
<keyword evidence="4" id="KW-0997">Cell inner membrane</keyword>
<evidence type="ECO:0000313" key="8">
    <source>
        <dbReference type="Proteomes" id="UP000274556"/>
    </source>
</evidence>
<keyword evidence="8" id="KW-1185">Reference proteome</keyword>
<organism evidence="7 8">
    <name type="scientific">Thiocapsa rosea</name>
    <dbReference type="NCBI Taxonomy" id="69360"/>
    <lineage>
        <taxon>Bacteria</taxon>
        <taxon>Pseudomonadati</taxon>
        <taxon>Pseudomonadota</taxon>
        <taxon>Gammaproteobacteria</taxon>
        <taxon>Chromatiales</taxon>
        <taxon>Chromatiaceae</taxon>
        <taxon>Thiocapsa</taxon>
    </lineage>
</organism>
<proteinExistence type="inferred from homology"/>
<dbReference type="Gene3D" id="3.40.190.10">
    <property type="entry name" value="Periplasmic binding protein-like II"/>
    <property type="match status" value="2"/>
</dbReference>
<name>A0A495VD17_9GAMM</name>
<protein>
    <submittedName>
        <fullName evidence="7">NitT/TauT family transport system substrate-binding protein</fullName>
    </submittedName>
</protein>
<dbReference type="GO" id="GO:0012505">
    <property type="term" value="C:endomembrane system"/>
    <property type="evidence" value="ECO:0007669"/>
    <property type="project" value="UniProtKB-SubCell"/>
</dbReference>
<dbReference type="PANTHER" id="PTHR30024">
    <property type="entry name" value="ALIPHATIC SULFONATES-BINDING PROTEIN-RELATED"/>
    <property type="match status" value="1"/>
</dbReference>
<keyword evidence="3" id="KW-1003">Cell membrane</keyword>